<keyword evidence="3" id="KW-1185">Reference proteome</keyword>
<feature type="region of interest" description="Disordered" evidence="1">
    <location>
        <begin position="1"/>
        <end position="22"/>
    </location>
</feature>
<protein>
    <submittedName>
        <fullName evidence="2">Transposase of ISAar24, IS3 family, IS3 group, orfB domain protein</fullName>
    </submittedName>
</protein>
<accession>A0ABP3A698</accession>
<feature type="compositionally biased region" description="Basic and acidic residues" evidence="1">
    <location>
        <begin position="1"/>
        <end position="11"/>
    </location>
</feature>
<proteinExistence type="predicted"/>
<organism evidence="2 3">
    <name type="scientific">Mycobacterium ulcerans str. Harvey</name>
    <dbReference type="NCBI Taxonomy" id="1299332"/>
    <lineage>
        <taxon>Bacteria</taxon>
        <taxon>Bacillati</taxon>
        <taxon>Actinomycetota</taxon>
        <taxon>Actinomycetes</taxon>
        <taxon>Mycobacteriales</taxon>
        <taxon>Mycobacteriaceae</taxon>
        <taxon>Mycobacterium</taxon>
        <taxon>Mycobacterium ulcerans group</taxon>
    </lineage>
</organism>
<gene>
    <name evidence="2" type="ORF">I551_7325</name>
</gene>
<dbReference type="EMBL" id="JAOL01000179">
    <property type="protein sequence ID" value="EUA86181.1"/>
    <property type="molecule type" value="Genomic_DNA"/>
</dbReference>
<evidence type="ECO:0000313" key="3">
    <source>
        <dbReference type="Proteomes" id="UP000020681"/>
    </source>
</evidence>
<comment type="caution">
    <text evidence="2">The sequence shown here is derived from an EMBL/GenBank/DDBJ whole genome shotgun (WGS) entry which is preliminary data.</text>
</comment>
<dbReference type="Proteomes" id="UP000020681">
    <property type="component" value="Unassembled WGS sequence"/>
</dbReference>
<sequence length="56" mass="6296">MARVGPDDPGWHPRPALPGAPQRLQGLATADDLVNRKFHRLRPNELWVNDITQPCT</sequence>
<evidence type="ECO:0000256" key="1">
    <source>
        <dbReference type="SAM" id="MobiDB-lite"/>
    </source>
</evidence>
<evidence type="ECO:0000313" key="2">
    <source>
        <dbReference type="EMBL" id="EUA86181.1"/>
    </source>
</evidence>
<reference evidence="2 3" key="1">
    <citation type="submission" date="2014-01" db="EMBL/GenBank/DDBJ databases">
        <authorList>
            <person name="Dobos K."/>
            <person name="Lenaerts A."/>
            <person name="Ordway D."/>
            <person name="DeGroote M.A."/>
            <person name="Parker T."/>
            <person name="Sizemore C."/>
            <person name="Tallon L.J."/>
            <person name="Sadzewicz L.K."/>
            <person name="Sengamalay N."/>
            <person name="Fraser C.M."/>
            <person name="Hine E."/>
            <person name="Shefchek K.A."/>
            <person name="Das S.P."/>
            <person name="Tettelin H."/>
        </authorList>
    </citation>
    <scope>NUCLEOTIDE SEQUENCE [LARGE SCALE GENOMIC DNA]</scope>
    <source>
        <strain evidence="2 3">Harvey</strain>
    </source>
</reference>
<name>A0ABP3A698_MYCUL</name>